<dbReference type="AlphaFoldDB" id="A0A3S0U2D2"/>
<evidence type="ECO:0000256" key="1">
    <source>
        <dbReference type="SAM" id="Phobius"/>
    </source>
</evidence>
<proteinExistence type="predicted"/>
<gene>
    <name evidence="2" type="ORF">EKD02_02590</name>
</gene>
<keyword evidence="1" id="KW-0812">Transmembrane</keyword>
<dbReference type="EMBL" id="RXYK01000002">
    <property type="protein sequence ID" value="RTY39578.1"/>
    <property type="molecule type" value="Genomic_DNA"/>
</dbReference>
<organism evidence="2 3">
    <name type="scientific">Chlorobium phaeovibrioides</name>
    <dbReference type="NCBI Taxonomy" id="1094"/>
    <lineage>
        <taxon>Bacteria</taxon>
        <taxon>Pseudomonadati</taxon>
        <taxon>Chlorobiota</taxon>
        <taxon>Chlorobiia</taxon>
        <taxon>Chlorobiales</taxon>
        <taxon>Chlorobiaceae</taxon>
        <taxon>Chlorobium/Pelodictyon group</taxon>
        <taxon>Chlorobium</taxon>
    </lineage>
</organism>
<feature type="transmembrane region" description="Helical" evidence="1">
    <location>
        <begin position="20"/>
        <end position="43"/>
    </location>
</feature>
<name>A0A3S0U2D2_CHLPH</name>
<keyword evidence="1" id="KW-1133">Transmembrane helix</keyword>
<dbReference type="RefSeq" id="WP_126383674.1">
    <property type="nucleotide sequence ID" value="NZ_RXYK01000002.1"/>
</dbReference>
<keyword evidence="1" id="KW-0472">Membrane</keyword>
<sequence>MASYEKLELTYLKILRKAIIFFASLSLVVVIVASAIGLFNIGAFNFPSSNAPDITSTDVVEVLTAKDNETPDAAPAVSKEQKEKDPFQEYYDRCYSAIHDFSTTHDPSYPYEFRKGQIRTRSNSLDEQDIAKAYVSGLADTLEKALKDNAVIELTKKDHALDIAIRVYDTYNTMFYENLQAKINKKEADASEAAMKRAGGLGILTFAGGAFLSFLLLAFLMIFVKIELNLRQMAEKN</sequence>
<evidence type="ECO:0000313" key="2">
    <source>
        <dbReference type="EMBL" id="RTY39578.1"/>
    </source>
</evidence>
<comment type="caution">
    <text evidence="2">The sequence shown here is derived from an EMBL/GenBank/DDBJ whole genome shotgun (WGS) entry which is preliminary data.</text>
</comment>
<reference evidence="2 3" key="1">
    <citation type="submission" date="2018-12" db="EMBL/GenBank/DDBJ databases">
        <authorList>
            <person name="Lunina O.N."/>
            <person name="Grouzdev D.S."/>
            <person name="Gorlenko V.M."/>
            <person name="Savvichev A.S."/>
        </authorList>
    </citation>
    <scope>NUCLEOTIDE SEQUENCE [LARGE SCALE GENOMIC DNA]</scope>
    <source>
        <strain evidence="2 3">BrKhr-17</strain>
    </source>
</reference>
<feature type="transmembrane region" description="Helical" evidence="1">
    <location>
        <begin position="201"/>
        <end position="224"/>
    </location>
</feature>
<evidence type="ECO:0000313" key="3">
    <source>
        <dbReference type="Proteomes" id="UP000279908"/>
    </source>
</evidence>
<protein>
    <submittedName>
        <fullName evidence="2">Uncharacterized protein</fullName>
    </submittedName>
</protein>
<dbReference type="Proteomes" id="UP000279908">
    <property type="component" value="Unassembled WGS sequence"/>
</dbReference>
<accession>A0A3S0U2D2</accession>